<evidence type="ECO:0000313" key="1">
    <source>
        <dbReference type="EMBL" id="MBB6731815.1"/>
    </source>
</evidence>
<proteinExistence type="predicted"/>
<name>A0A7X0VVU5_9BACL</name>
<protein>
    <submittedName>
        <fullName evidence="1">Uncharacterized protein</fullName>
    </submittedName>
</protein>
<dbReference type="EMBL" id="JACJVO010000015">
    <property type="protein sequence ID" value="MBB6731815.1"/>
    <property type="molecule type" value="Genomic_DNA"/>
</dbReference>
<comment type="caution">
    <text evidence="1">The sequence shown here is derived from an EMBL/GenBank/DDBJ whole genome shotgun (WGS) entry which is preliminary data.</text>
</comment>
<dbReference type="Proteomes" id="UP000564644">
    <property type="component" value="Unassembled WGS sequence"/>
</dbReference>
<reference evidence="1 2" key="1">
    <citation type="submission" date="2020-08" db="EMBL/GenBank/DDBJ databases">
        <title>Cohnella phylogeny.</title>
        <authorList>
            <person name="Dunlap C."/>
        </authorList>
    </citation>
    <scope>NUCLEOTIDE SEQUENCE [LARGE SCALE GENOMIC DNA]</scope>
    <source>
        <strain evidence="1 2">CBP 2801</strain>
    </source>
</reference>
<accession>A0A7X0VVU5</accession>
<keyword evidence="2" id="KW-1185">Reference proteome</keyword>
<organism evidence="1 2">
    <name type="scientific">Cohnella zeiphila</name>
    <dbReference type="NCBI Taxonomy" id="2761120"/>
    <lineage>
        <taxon>Bacteria</taxon>
        <taxon>Bacillati</taxon>
        <taxon>Bacillota</taxon>
        <taxon>Bacilli</taxon>
        <taxon>Bacillales</taxon>
        <taxon>Paenibacillaceae</taxon>
        <taxon>Cohnella</taxon>
    </lineage>
</organism>
<dbReference type="AlphaFoldDB" id="A0A7X0VVU5"/>
<dbReference type="RefSeq" id="WP_185129483.1">
    <property type="nucleotide sequence ID" value="NZ_JACJVO010000015.1"/>
</dbReference>
<sequence length="74" mass="8341">MEKGMNVHLLLKLPGGEMRKIDEREWSSDMLAALNHVNYITVGGVEYETLEGRLNVDLPAVELLIAEVRHAKIL</sequence>
<evidence type="ECO:0000313" key="2">
    <source>
        <dbReference type="Proteomes" id="UP000564644"/>
    </source>
</evidence>
<gene>
    <name evidence="1" type="ORF">H7C18_12915</name>
</gene>